<dbReference type="SUPFAM" id="SSF48371">
    <property type="entry name" value="ARM repeat"/>
    <property type="match status" value="1"/>
</dbReference>
<sequence>MACDIQHEEGRRRHRIFEAERWWLLEHGTLPQTDVLADALAGKLDNSGCSLSELKRKVRSLQSQYAKAVKKGAPPSKDQDRRLFDLCKNVWPSVSNTKASANGGAGREPDEMCELYPYLVEEVRALQRPHPGLFKREFGMIDDSKACALDERTTAFTWFSGRLAKSPEYFEDSHLVEKFGHNNIVKACKWTRAKGDEEPVALQAVEFWSAICDEEIALQDEHEGSEDGNSAIHFRFIEKALPLLVPLLLETLLKQEEDQDQDDNAWNISLSGGTCPGLISRTVGDAVVPLVMPFVETNITKPDWHCRGAASFAFGSILEGPSVGKLAPLVQAGLDFLLNTMNDANSQGEGCTVGDPDLPVLMEPAVLNRTRVALDKKNMMPMLFDDYSDEDFYGLQRKYSIVARVEVKFPIGLKGMQRFFEGTL</sequence>
<dbReference type="GO" id="GO:0005737">
    <property type="term" value="C:cytoplasm"/>
    <property type="evidence" value="ECO:0007669"/>
    <property type="project" value="UniProtKB-SubCell"/>
</dbReference>
<gene>
    <name evidence="6" type="ORF">ZEAMMB73_Zm00001d047051</name>
</gene>
<dbReference type="EMBL" id="CM000785">
    <property type="protein sequence ID" value="AQL05482.1"/>
    <property type="molecule type" value="Genomic_DNA"/>
</dbReference>
<dbReference type="InParanoid" id="A0A1D6P6K1"/>
<dbReference type="Gene3D" id="1.25.10.10">
    <property type="entry name" value="Leucine-rich Repeat Variant"/>
    <property type="match status" value="1"/>
</dbReference>
<dbReference type="AlphaFoldDB" id="A0A1D6P6K1"/>
<name>A0A1D6P6K1_MAIZE</name>
<dbReference type="PANTHER" id="PTHR10527">
    <property type="entry name" value="IMPORTIN BETA"/>
    <property type="match status" value="1"/>
</dbReference>
<evidence type="ECO:0000256" key="2">
    <source>
        <dbReference type="ARBA" id="ARBA00022448"/>
    </source>
</evidence>
<keyword evidence="3" id="KW-0963">Cytoplasm</keyword>
<reference evidence="6" key="1">
    <citation type="submission" date="2015-12" db="EMBL/GenBank/DDBJ databases">
        <title>Update maize B73 reference genome by single molecule sequencing technologies.</title>
        <authorList>
            <consortium name="Maize Genome Sequencing Project"/>
            <person name="Ware D."/>
        </authorList>
    </citation>
    <scope>NUCLEOTIDE SEQUENCE</scope>
    <source>
        <tissue evidence="6">Seedling</tissue>
    </source>
</reference>
<proteinExistence type="predicted"/>
<dbReference type="InterPro" id="IPR040122">
    <property type="entry name" value="Importin_beta"/>
</dbReference>
<dbReference type="ExpressionAtlas" id="A0A1D6P6K1">
    <property type="expression patterns" value="baseline and differential"/>
</dbReference>
<evidence type="ECO:0000313" key="6">
    <source>
        <dbReference type="EMBL" id="AQL05482.1"/>
    </source>
</evidence>
<evidence type="ECO:0000256" key="5">
    <source>
        <dbReference type="ARBA" id="ARBA00022927"/>
    </source>
</evidence>
<accession>A0A1D6P6K1</accession>
<evidence type="ECO:0000256" key="1">
    <source>
        <dbReference type="ARBA" id="ARBA00004496"/>
    </source>
</evidence>
<dbReference type="InterPro" id="IPR011989">
    <property type="entry name" value="ARM-like"/>
</dbReference>
<evidence type="ECO:0000256" key="3">
    <source>
        <dbReference type="ARBA" id="ARBA00022490"/>
    </source>
</evidence>
<protein>
    <submittedName>
        <fullName evidence="6">ARM repeat superfamily protein</fullName>
    </submittedName>
</protein>
<organism evidence="6">
    <name type="scientific">Zea mays</name>
    <name type="common">Maize</name>
    <dbReference type="NCBI Taxonomy" id="4577"/>
    <lineage>
        <taxon>Eukaryota</taxon>
        <taxon>Viridiplantae</taxon>
        <taxon>Streptophyta</taxon>
        <taxon>Embryophyta</taxon>
        <taxon>Tracheophyta</taxon>
        <taxon>Spermatophyta</taxon>
        <taxon>Magnoliopsida</taxon>
        <taxon>Liliopsida</taxon>
        <taxon>Poales</taxon>
        <taxon>Poaceae</taxon>
        <taxon>PACMAD clade</taxon>
        <taxon>Panicoideae</taxon>
        <taxon>Andropogonodae</taxon>
        <taxon>Andropogoneae</taxon>
        <taxon>Tripsacinae</taxon>
        <taxon>Zea</taxon>
    </lineage>
</organism>
<dbReference type="GO" id="GO:0006606">
    <property type="term" value="P:protein import into nucleus"/>
    <property type="evidence" value="ECO:0007669"/>
    <property type="project" value="InterPro"/>
</dbReference>
<keyword evidence="4" id="KW-0677">Repeat</keyword>
<keyword evidence="2" id="KW-0813">Transport</keyword>
<dbReference type="SMR" id="A0A1D6P6K1"/>
<comment type="subcellular location">
    <subcellularLocation>
        <location evidence="1">Cytoplasm</location>
    </subcellularLocation>
</comment>
<dbReference type="InterPro" id="IPR016024">
    <property type="entry name" value="ARM-type_fold"/>
</dbReference>
<keyword evidence="5" id="KW-0653">Protein transport</keyword>
<dbReference type="STRING" id="4577.A0A1D6P6K1"/>
<evidence type="ECO:0000256" key="4">
    <source>
        <dbReference type="ARBA" id="ARBA00022737"/>
    </source>
</evidence>